<feature type="transmembrane region" description="Helical" evidence="10">
    <location>
        <begin position="117"/>
        <end position="133"/>
    </location>
</feature>
<evidence type="ECO:0000259" key="11">
    <source>
        <dbReference type="Pfam" id="PF07730"/>
    </source>
</evidence>
<evidence type="ECO:0000256" key="3">
    <source>
        <dbReference type="ARBA" id="ARBA00022553"/>
    </source>
</evidence>
<dbReference type="EMBL" id="PIOC01000017">
    <property type="protein sequence ID" value="RDW18126.1"/>
    <property type="molecule type" value="Genomic_DNA"/>
</dbReference>
<keyword evidence="13" id="KW-1185">Reference proteome</keyword>
<evidence type="ECO:0000313" key="12">
    <source>
        <dbReference type="EMBL" id="RDW18126.1"/>
    </source>
</evidence>
<dbReference type="OrthoDB" id="199946at2"/>
<dbReference type="SUPFAM" id="SSF55874">
    <property type="entry name" value="ATPase domain of HSP90 chaperone/DNA topoisomerase II/histidine kinase"/>
    <property type="match status" value="1"/>
</dbReference>
<evidence type="ECO:0000256" key="6">
    <source>
        <dbReference type="ARBA" id="ARBA00022777"/>
    </source>
</evidence>
<keyword evidence="10" id="KW-0472">Membrane</keyword>
<feature type="transmembrane region" description="Helical" evidence="10">
    <location>
        <begin position="50"/>
        <end position="66"/>
    </location>
</feature>
<reference evidence="13" key="1">
    <citation type="submission" date="2017-11" db="EMBL/GenBank/DDBJ databases">
        <authorList>
            <person name="Zhu W."/>
        </authorList>
    </citation>
    <scope>NUCLEOTIDE SEQUENCE [LARGE SCALE GENOMIC DNA]</scope>
    <source>
        <strain evidence="13">CAU 1183</strain>
    </source>
</reference>
<dbReference type="InterPro" id="IPR036890">
    <property type="entry name" value="HATPase_C_sf"/>
</dbReference>
<dbReference type="Gene3D" id="3.30.565.10">
    <property type="entry name" value="Histidine kinase-like ATPase, C-terminal domain"/>
    <property type="match status" value="1"/>
</dbReference>
<feature type="transmembrane region" description="Helical" evidence="10">
    <location>
        <begin position="5"/>
        <end position="21"/>
    </location>
</feature>
<dbReference type="PANTHER" id="PTHR24421:SF10">
    <property type="entry name" value="NITRATE_NITRITE SENSOR PROTEIN NARQ"/>
    <property type="match status" value="1"/>
</dbReference>
<dbReference type="RefSeq" id="WP_115773307.1">
    <property type="nucleotide sequence ID" value="NZ_PIOC01000017.1"/>
</dbReference>
<feature type="transmembrane region" description="Helical" evidence="10">
    <location>
        <begin position="72"/>
        <end position="87"/>
    </location>
</feature>
<keyword evidence="5" id="KW-0547">Nucleotide-binding</keyword>
<proteinExistence type="predicted"/>
<keyword evidence="4" id="KW-0808">Transferase</keyword>
<dbReference type="GO" id="GO:0016020">
    <property type="term" value="C:membrane"/>
    <property type="evidence" value="ECO:0007669"/>
    <property type="project" value="InterPro"/>
</dbReference>
<protein>
    <recommendedName>
        <fullName evidence="2">histidine kinase</fullName>
        <ecNumber evidence="2">2.7.13.3</ecNumber>
    </recommendedName>
</protein>
<dbReference type="GO" id="GO:0005524">
    <property type="term" value="F:ATP binding"/>
    <property type="evidence" value="ECO:0007669"/>
    <property type="project" value="UniProtKB-KW"/>
</dbReference>
<evidence type="ECO:0000256" key="7">
    <source>
        <dbReference type="ARBA" id="ARBA00022840"/>
    </source>
</evidence>
<keyword evidence="10" id="KW-0812">Transmembrane</keyword>
<comment type="caution">
    <text evidence="12">The sequence shown here is derived from an EMBL/GenBank/DDBJ whole genome shotgun (WGS) entry which is preliminary data.</text>
</comment>
<name>A0A3D8PPQ7_9BACI</name>
<keyword evidence="3" id="KW-0597">Phosphoprotein</keyword>
<keyword evidence="10" id="KW-1133">Transmembrane helix</keyword>
<feature type="domain" description="Signal transduction histidine kinase subgroup 3 dimerisation and phosphoacceptor" evidence="11">
    <location>
        <begin position="172"/>
        <end position="231"/>
    </location>
</feature>
<keyword evidence="9" id="KW-0175">Coiled coil</keyword>
<dbReference type="GO" id="GO:0000155">
    <property type="term" value="F:phosphorelay sensor kinase activity"/>
    <property type="evidence" value="ECO:0007669"/>
    <property type="project" value="InterPro"/>
</dbReference>
<feature type="transmembrane region" description="Helical" evidence="10">
    <location>
        <begin position="27"/>
        <end position="43"/>
    </location>
</feature>
<feature type="transmembrane region" description="Helical" evidence="10">
    <location>
        <begin position="94"/>
        <end position="111"/>
    </location>
</feature>
<dbReference type="Gene3D" id="1.20.5.1930">
    <property type="match status" value="1"/>
</dbReference>
<gene>
    <name evidence="12" type="ORF">CWR48_11075</name>
</gene>
<dbReference type="EC" id="2.7.13.3" evidence="2"/>
<accession>A0A3D8PPQ7</accession>
<dbReference type="Pfam" id="PF07730">
    <property type="entry name" value="HisKA_3"/>
    <property type="match status" value="1"/>
</dbReference>
<keyword evidence="8" id="KW-0902">Two-component regulatory system</keyword>
<keyword evidence="7" id="KW-0067">ATP-binding</keyword>
<dbReference type="InterPro" id="IPR050482">
    <property type="entry name" value="Sensor_HK_TwoCompSys"/>
</dbReference>
<evidence type="ECO:0000256" key="4">
    <source>
        <dbReference type="ARBA" id="ARBA00022679"/>
    </source>
</evidence>
<evidence type="ECO:0000256" key="2">
    <source>
        <dbReference type="ARBA" id="ARBA00012438"/>
    </source>
</evidence>
<evidence type="ECO:0000256" key="1">
    <source>
        <dbReference type="ARBA" id="ARBA00000085"/>
    </source>
</evidence>
<evidence type="ECO:0000256" key="10">
    <source>
        <dbReference type="SAM" id="Phobius"/>
    </source>
</evidence>
<evidence type="ECO:0000256" key="8">
    <source>
        <dbReference type="ARBA" id="ARBA00023012"/>
    </source>
</evidence>
<dbReference type="GO" id="GO:0046983">
    <property type="term" value="F:protein dimerization activity"/>
    <property type="evidence" value="ECO:0007669"/>
    <property type="project" value="InterPro"/>
</dbReference>
<comment type="catalytic activity">
    <reaction evidence="1">
        <text>ATP + protein L-histidine = ADP + protein N-phospho-L-histidine.</text>
        <dbReference type="EC" id="2.7.13.3"/>
    </reaction>
</comment>
<dbReference type="InterPro" id="IPR011712">
    <property type="entry name" value="Sig_transdc_His_kin_sub3_dim/P"/>
</dbReference>
<keyword evidence="6 12" id="KW-0418">Kinase</keyword>
<dbReference type="Proteomes" id="UP000257143">
    <property type="component" value="Unassembled WGS sequence"/>
</dbReference>
<dbReference type="PANTHER" id="PTHR24421">
    <property type="entry name" value="NITRATE/NITRITE SENSOR PROTEIN NARX-RELATED"/>
    <property type="match status" value="1"/>
</dbReference>
<evidence type="ECO:0000256" key="5">
    <source>
        <dbReference type="ARBA" id="ARBA00022741"/>
    </source>
</evidence>
<organism evidence="12 13">
    <name type="scientific">Oceanobacillus arenosus</name>
    <dbReference type="NCBI Taxonomy" id="1229153"/>
    <lineage>
        <taxon>Bacteria</taxon>
        <taxon>Bacillati</taxon>
        <taxon>Bacillota</taxon>
        <taxon>Bacilli</taxon>
        <taxon>Bacillales</taxon>
        <taxon>Bacillaceae</taxon>
        <taxon>Oceanobacillus</taxon>
    </lineage>
</organism>
<dbReference type="AlphaFoldDB" id="A0A3D8PPQ7"/>
<dbReference type="CDD" id="cd16917">
    <property type="entry name" value="HATPase_UhpB-NarQ-NarX-like"/>
    <property type="match status" value="1"/>
</dbReference>
<evidence type="ECO:0000313" key="13">
    <source>
        <dbReference type="Proteomes" id="UP000257143"/>
    </source>
</evidence>
<evidence type="ECO:0000256" key="9">
    <source>
        <dbReference type="SAM" id="Coils"/>
    </source>
</evidence>
<sequence length="361" mass="41397">MKLFWFRFAVFSILWVLIIIIDSKQVPVSIVCFALSMGIYFFLSLKKSLFILYLLLVSITFIHGILNTNDAMLSVIIILYMLIDASFRLTMRQFMLYSVVVVVQAFLLLSARDEVRIEMIIMTSFLYYLILVINRMTVERREQAEIYDQLLGEYRNLKRMNLNTENNARLEERTKIARDIHDSVGHRLTALIMQLEMLTIQEPNNSYEDLKKMAKDSLEETRQAVNALQTEESEGIATIVHLIHKLEVESHILVQFTIKQGVLSARMSNAKNVALYRVIQESLTNAMRHAGSREIQVTLGKSATGDISFEIKNTVFDPTPFTYGFGLTNLKQRINEVKGTVTIYQTETEFVVAGSIPREGA</sequence>
<feature type="coiled-coil region" evidence="9">
    <location>
        <begin position="204"/>
        <end position="231"/>
    </location>
</feature>